<sequence length="494" mass="52648">MTRSFQLPIAHMAAPPPSPFTAVESRQFQTHSSEAATSPTSTDPIDADFDITTLYPPNPSYQISERPWLPGPQKPYVIINAQLVDPRHSVVHKDVTLHLAEGKVVSVQPTTARDKTLDFYHGDVLAEKIDAKGYFTLHGAFTFPHESAIFQSAGTLRGLLSNGFTTVRDTGGATIAHAKATAEFLIPGPRVFQGGRMLSQTGGHGDGTEVWSEGSGPSASSCCGGSGIGASALGRVVDGVAECIKATRDNMRKGANHIKVCTSGGIASETDPIDSIQFTIEELKAITTICMNMKGTLVTAHCYTIAGIKHAIAGGVRGIEHGNMLDPETAQLMASNNVFLTPTLALHTFVTMPPYDKFETPEGLRKNAIVGNAGVKAIRYAEDAGVCVCFGTDTTGPTLVMQTFEFVVRSKILPSPVVLRQATINGAKQVGMEGLLGELIPGAFADLLFLKNNPLVDVASLDRIDENLCLIMKDGRVVKSTVEGVKVERSCAWN</sequence>
<dbReference type="OrthoDB" id="194468at2759"/>
<organism evidence="3 4">
    <name type="scientific">Coleophoma cylindrospora</name>
    <dbReference type="NCBI Taxonomy" id="1849047"/>
    <lineage>
        <taxon>Eukaryota</taxon>
        <taxon>Fungi</taxon>
        <taxon>Dikarya</taxon>
        <taxon>Ascomycota</taxon>
        <taxon>Pezizomycotina</taxon>
        <taxon>Leotiomycetes</taxon>
        <taxon>Helotiales</taxon>
        <taxon>Dermateaceae</taxon>
        <taxon>Coleophoma</taxon>
    </lineage>
</organism>
<feature type="domain" description="Amidohydrolase-related" evidence="2">
    <location>
        <begin position="143"/>
        <end position="478"/>
    </location>
</feature>
<dbReference type="InterPro" id="IPR032466">
    <property type="entry name" value="Metal_Hydrolase"/>
</dbReference>
<accession>A0A3D8Q5A8</accession>
<evidence type="ECO:0000256" key="1">
    <source>
        <dbReference type="SAM" id="MobiDB-lite"/>
    </source>
</evidence>
<dbReference type="CDD" id="cd01299">
    <property type="entry name" value="Met_dep_hydrolase_A"/>
    <property type="match status" value="1"/>
</dbReference>
<gene>
    <name evidence="3" type="ORF">BP6252_13946</name>
</gene>
<dbReference type="EMBL" id="PDLM01000027">
    <property type="protein sequence ID" value="RDW56993.1"/>
    <property type="molecule type" value="Genomic_DNA"/>
</dbReference>
<dbReference type="SUPFAM" id="SSF51338">
    <property type="entry name" value="Composite domain of metallo-dependent hydrolases"/>
    <property type="match status" value="1"/>
</dbReference>
<dbReference type="SUPFAM" id="SSF51556">
    <property type="entry name" value="Metallo-dependent hydrolases"/>
    <property type="match status" value="1"/>
</dbReference>
<feature type="region of interest" description="Disordered" evidence="1">
    <location>
        <begin position="1"/>
        <end position="43"/>
    </location>
</feature>
<reference evidence="3 4" key="1">
    <citation type="journal article" date="2018" name="IMA Fungus">
        <title>IMA Genome-F 9: Draft genome sequence of Annulohypoxylon stygium, Aspergillus mulundensis, Berkeleyomyces basicola (syn. Thielaviopsis basicola), Ceratocystis smalleyi, two Cercospora beticola strains, Coleophoma cylindrospora, Fusarium fracticaudum, Phialophora cf. hyalina, and Morchella septimelata.</title>
        <authorList>
            <person name="Wingfield B.D."/>
            <person name="Bills G.F."/>
            <person name="Dong Y."/>
            <person name="Huang W."/>
            <person name="Nel W.J."/>
            <person name="Swalarsk-Parry B.S."/>
            <person name="Vaghefi N."/>
            <person name="Wilken P.M."/>
            <person name="An Z."/>
            <person name="de Beer Z.W."/>
            <person name="De Vos L."/>
            <person name="Chen L."/>
            <person name="Duong T.A."/>
            <person name="Gao Y."/>
            <person name="Hammerbacher A."/>
            <person name="Kikkert J.R."/>
            <person name="Li Y."/>
            <person name="Li H."/>
            <person name="Li K."/>
            <person name="Li Q."/>
            <person name="Liu X."/>
            <person name="Ma X."/>
            <person name="Naidoo K."/>
            <person name="Pethybridge S.J."/>
            <person name="Sun J."/>
            <person name="Steenkamp E.T."/>
            <person name="van der Nest M.A."/>
            <person name="van Wyk S."/>
            <person name="Wingfield M.J."/>
            <person name="Xiong C."/>
            <person name="Yue Q."/>
            <person name="Zhang X."/>
        </authorList>
    </citation>
    <scope>NUCLEOTIDE SEQUENCE [LARGE SCALE GENOMIC DNA]</scope>
    <source>
        <strain evidence="3 4">BP6252</strain>
    </source>
</reference>
<dbReference type="PANTHER" id="PTHR43135">
    <property type="entry name" value="ALPHA-D-RIBOSE 1-METHYLPHOSPHONATE 5-TRIPHOSPHATE DIPHOSPHATASE"/>
    <property type="match status" value="1"/>
</dbReference>
<dbReference type="Gene3D" id="2.30.40.10">
    <property type="entry name" value="Urease, subunit C, domain 1"/>
    <property type="match status" value="1"/>
</dbReference>
<proteinExistence type="predicted"/>
<dbReference type="Pfam" id="PF01979">
    <property type="entry name" value="Amidohydro_1"/>
    <property type="match status" value="1"/>
</dbReference>
<dbReference type="Proteomes" id="UP000256645">
    <property type="component" value="Unassembled WGS sequence"/>
</dbReference>
<keyword evidence="4" id="KW-1185">Reference proteome</keyword>
<dbReference type="InterPro" id="IPR051781">
    <property type="entry name" value="Metallo-dep_Hydrolase"/>
</dbReference>
<dbReference type="GO" id="GO:0016810">
    <property type="term" value="F:hydrolase activity, acting on carbon-nitrogen (but not peptide) bonds"/>
    <property type="evidence" value="ECO:0007669"/>
    <property type="project" value="InterPro"/>
</dbReference>
<dbReference type="PANTHER" id="PTHR43135:SF3">
    <property type="entry name" value="ALPHA-D-RIBOSE 1-METHYLPHOSPHONATE 5-TRIPHOSPHATE DIPHOSPHATASE"/>
    <property type="match status" value="1"/>
</dbReference>
<dbReference type="STRING" id="1849047.A0A3D8Q5A8"/>
<evidence type="ECO:0000313" key="4">
    <source>
        <dbReference type="Proteomes" id="UP000256645"/>
    </source>
</evidence>
<name>A0A3D8Q5A8_9HELO</name>
<dbReference type="InterPro" id="IPR006680">
    <property type="entry name" value="Amidohydro-rel"/>
</dbReference>
<evidence type="ECO:0000313" key="3">
    <source>
        <dbReference type="EMBL" id="RDW56993.1"/>
    </source>
</evidence>
<comment type="caution">
    <text evidence="3">The sequence shown here is derived from an EMBL/GenBank/DDBJ whole genome shotgun (WGS) entry which is preliminary data.</text>
</comment>
<protein>
    <recommendedName>
        <fullName evidence="2">Amidohydrolase-related domain-containing protein</fullName>
    </recommendedName>
</protein>
<dbReference type="InterPro" id="IPR011059">
    <property type="entry name" value="Metal-dep_hydrolase_composite"/>
</dbReference>
<feature type="compositionally biased region" description="Polar residues" evidence="1">
    <location>
        <begin position="24"/>
        <end position="43"/>
    </location>
</feature>
<dbReference type="Gene3D" id="3.20.20.140">
    <property type="entry name" value="Metal-dependent hydrolases"/>
    <property type="match status" value="1"/>
</dbReference>
<dbReference type="InterPro" id="IPR057744">
    <property type="entry name" value="OTAase-like"/>
</dbReference>
<dbReference type="AlphaFoldDB" id="A0A3D8Q5A8"/>
<evidence type="ECO:0000259" key="2">
    <source>
        <dbReference type="Pfam" id="PF01979"/>
    </source>
</evidence>